<dbReference type="PANTHER" id="PTHR23291">
    <property type="entry name" value="BAX INHIBITOR-RELATED"/>
    <property type="match status" value="1"/>
</dbReference>
<feature type="transmembrane region" description="Helical" evidence="5">
    <location>
        <begin position="52"/>
        <end position="75"/>
    </location>
</feature>
<reference evidence="6 7" key="1">
    <citation type="submission" date="2018-06" db="EMBL/GenBank/DDBJ databases">
        <title>The Genome of Cuscuta australis (Dodder) Provides Insight into the Evolution of Plant Parasitism.</title>
        <authorList>
            <person name="Liu H."/>
        </authorList>
    </citation>
    <scope>NUCLEOTIDE SEQUENCE [LARGE SCALE GENOMIC DNA]</scope>
    <source>
        <strain evidence="7">cv. Yunnan</strain>
        <tissue evidence="6">Vines</tissue>
    </source>
</reference>
<dbReference type="Proteomes" id="UP000249390">
    <property type="component" value="Unassembled WGS sequence"/>
</dbReference>
<comment type="caution">
    <text evidence="6">The sequence shown here is derived from an EMBL/GenBank/DDBJ whole genome shotgun (WGS) entry which is preliminary data.</text>
</comment>
<evidence type="ECO:0000256" key="3">
    <source>
        <dbReference type="ARBA" id="ARBA00022989"/>
    </source>
</evidence>
<feature type="transmembrane region" description="Helical" evidence="5">
    <location>
        <begin position="113"/>
        <end position="134"/>
    </location>
</feature>
<evidence type="ECO:0000256" key="2">
    <source>
        <dbReference type="ARBA" id="ARBA00022692"/>
    </source>
</evidence>
<dbReference type="Pfam" id="PF01027">
    <property type="entry name" value="Bax1-I"/>
    <property type="match status" value="1"/>
</dbReference>
<evidence type="ECO:0000313" key="7">
    <source>
        <dbReference type="Proteomes" id="UP000249390"/>
    </source>
</evidence>
<evidence type="ECO:0000256" key="5">
    <source>
        <dbReference type="RuleBase" id="RU004379"/>
    </source>
</evidence>
<organism evidence="6 7">
    <name type="scientific">Cuscuta australis</name>
    <dbReference type="NCBI Taxonomy" id="267555"/>
    <lineage>
        <taxon>Eukaryota</taxon>
        <taxon>Viridiplantae</taxon>
        <taxon>Streptophyta</taxon>
        <taxon>Embryophyta</taxon>
        <taxon>Tracheophyta</taxon>
        <taxon>Spermatophyta</taxon>
        <taxon>Magnoliopsida</taxon>
        <taxon>eudicotyledons</taxon>
        <taxon>Gunneridae</taxon>
        <taxon>Pentapetalae</taxon>
        <taxon>asterids</taxon>
        <taxon>lamiids</taxon>
        <taxon>Solanales</taxon>
        <taxon>Convolvulaceae</taxon>
        <taxon>Cuscuteae</taxon>
        <taxon>Cuscuta</taxon>
        <taxon>Cuscuta subgen. Grammica</taxon>
        <taxon>Cuscuta sect. Cleistogrammica</taxon>
    </lineage>
</organism>
<keyword evidence="7" id="KW-1185">Reference proteome</keyword>
<accession>A0A328D198</accession>
<dbReference type="AlphaFoldDB" id="A0A328D198"/>
<keyword evidence="3 5" id="KW-1133">Transmembrane helix</keyword>
<name>A0A328D198_9ASTE</name>
<feature type="transmembrane region" description="Helical" evidence="5">
    <location>
        <begin position="141"/>
        <end position="164"/>
    </location>
</feature>
<comment type="subcellular location">
    <subcellularLocation>
        <location evidence="1">Membrane</location>
        <topology evidence="1">Multi-pass membrane protein</topology>
    </subcellularLocation>
</comment>
<protein>
    <recommendedName>
        <fullName evidence="8">BI1-like protein</fullName>
    </recommendedName>
</protein>
<dbReference type="GO" id="GO:0016020">
    <property type="term" value="C:membrane"/>
    <property type="evidence" value="ECO:0007669"/>
    <property type="project" value="UniProtKB-SubCell"/>
</dbReference>
<dbReference type="InterPro" id="IPR006214">
    <property type="entry name" value="Bax_inhibitor_1-related"/>
</dbReference>
<sequence>MAGGIEAGGGGGVEAQMRWAFIRKVYAIVSLQLLVCTAVSAAMFFTPAVKTFMATTSGLIVLIAVFIVTFIILIAMKIWEQTHPWNYVLLGLFTIALAFMVGVVCTYKKGMPIMLAAGVTALVFVVLTLYTFWATKRGYDFSFLGPILISALMVLILFSLIKLFLHLGSIIQLICGAIGALIFSGFIIYDTYNLIEKYSYDEYVDAACCLFLDIINLFLAILEILGVFDWN</sequence>
<keyword evidence="4 5" id="KW-0472">Membrane</keyword>
<feature type="transmembrane region" description="Helical" evidence="5">
    <location>
        <begin position="204"/>
        <end position="228"/>
    </location>
</feature>
<feature type="transmembrane region" description="Helical" evidence="5">
    <location>
        <begin position="87"/>
        <end position="107"/>
    </location>
</feature>
<feature type="transmembrane region" description="Helical" evidence="5">
    <location>
        <begin position="170"/>
        <end position="192"/>
    </location>
</feature>
<evidence type="ECO:0000256" key="4">
    <source>
        <dbReference type="ARBA" id="ARBA00023136"/>
    </source>
</evidence>
<keyword evidence="2 5" id="KW-0812">Transmembrane</keyword>
<dbReference type="EMBL" id="NQVE01000209">
    <property type="protein sequence ID" value="RAL38418.1"/>
    <property type="molecule type" value="Genomic_DNA"/>
</dbReference>
<gene>
    <name evidence="6" type="ORF">DM860_002396</name>
</gene>
<evidence type="ECO:0008006" key="8">
    <source>
        <dbReference type="Google" id="ProtNLM"/>
    </source>
</evidence>
<evidence type="ECO:0000313" key="6">
    <source>
        <dbReference type="EMBL" id="RAL38418.1"/>
    </source>
</evidence>
<comment type="similarity">
    <text evidence="5">Belongs to the BI1 family.</text>
</comment>
<dbReference type="PANTHER" id="PTHR23291:SF121">
    <property type="entry name" value="BI1-LIKE PROTEIN"/>
    <property type="match status" value="1"/>
</dbReference>
<evidence type="ECO:0000256" key="1">
    <source>
        <dbReference type="ARBA" id="ARBA00004141"/>
    </source>
</evidence>
<proteinExistence type="inferred from homology"/>
<feature type="transmembrane region" description="Helical" evidence="5">
    <location>
        <begin position="25"/>
        <end position="46"/>
    </location>
</feature>